<keyword evidence="1" id="KW-0285">Flavoprotein</keyword>
<feature type="domain" description="FAD-binding PCMH-type" evidence="3">
    <location>
        <begin position="27"/>
        <end position="206"/>
    </location>
</feature>
<evidence type="ECO:0000313" key="5">
    <source>
        <dbReference type="Proteomes" id="UP000249081"/>
    </source>
</evidence>
<dbReference type="InterPro" id="IPR016166">
    <property type="entry name" value="FAD-bd_PCMH"/>
</dbReference>
<keyword evidence="2" id="KW-0274">FAD</keyword>
<comment type="caution">
    <text evidence="4">The sequence shown here is derived from an EMBL/GenBank/DDBJ whole genome shotgun (WGS) entry which is preliminary data.</text>
</comment>
<dbReference type="GO" id="GO:0003824">
    <property type="term" value="F:catalytic activity"/>
    <property type="evidence" value="ECO:0007669"/>
    <property type="project" value="InterPro"/>
</dbReference>
<dbReference type="PANTHER" id="PTHR11748:SF103">
    <property type="entry name" value="GLYCOLATE OXIDASE SUBUNIT GLCE"/>
    <property type="match status" value="1"/>
</dbReference>
<reference evidence="4 5" key="2">
    <citation type="submission" date="2018-06" db="EMBL/GenBank/DDBJ databases">
        <title>Metagenomic assembly of (sub)arctic Cyanobacteria and their associated microbiome from non-axenic cultures.</title>
        <authorList>
            <person name="Baurain D."/>
        </authorList>
    </citation>
    <scope>NUCLEOTIDE SEQUENCE [LARGE SCALE GENOMIC DNA]</scope>
    <source>
        <strain evidence="4">ULC041bin1</strain>
    </source>
</reference>
<evidence type="ECO:0000259" key="3">
    <source>
        <dbReference type="PROSITE" id="PS51387"/>
    </source>
</evidence>
<protein>
    <submittedName>
        <fullName evidence="4">FAD-binding oxidoreductase</fullName>
    </submittedName>
</protein>
<dbReference type="AlphaFoldDB" id="A0A2W4XZC7"/>
<name>A0A2W4XZC7_9CYAN</name>
<sequence>MANVAEILGAVVESDRILTPESLDLPTYLTPAAVVYPTTEAELSAVMACAHQHRWRVIPCGSGSKLAWGGIGAGVDLMVSTARLNQVIDHAVGDMTLTAQSGVKLADLVPRLAQHNQFLAVDPAYADQATLGGIVATGDTGALRQGYGGLRDMLIGISFGRYDGAIAKAGGRVVKNVAGYDLMKLLTGSYGTLGVISQLTFRLYPVQDGSKTVVVTGEASSVDALASALRRSPLTPVALDILSPVLTKHLGYGERLALLARFQSIGPGVEEQVNALREMAGTAAGTALSTQVLEGADDVHIWAMVQDALLQKTAAPEPEPEPAIVAKVGLSPAQAVAWLEQLPPGSWARLHAASGIGTVRLVAATAETVEQLRRRCTMAGGYLTLLEAPLSLKKTVDVWGYSGDALGTMKALKAQFDPHNTLSPGRFVGGL</sequence>
<dbReference type="PROSITE" id="PS51387">
    <property type="entry name" value="FAD_PCMH"/>
    <property type="match status" value="1"/>
</dbReference>
<proteinExistence type="predicted"/>
<dbReference type="EMBL" id="QBMN01000138">
    <property type="protein sequence ID" value="PZO36588.1"/>
    <property type="molecule type" value="Genomic_DNA"/>
</dbReference>
<dbReference type="SUPFAM" id="SSF56176">
    <property type="entry name" value="FAD-binding/transporter-associated domain-like"/>
    <property type="match status" value="1"/>
</dbReference>
<dbReference type="SUPFAM" id="SSF55103">
    <property type="entry name" value="FAD-linked oxidases, C-terminal domain"/>
    <property type="match status" value="1"/>
</dbReference>
<organism evidence="4 5">
    <name type="scientific">Shackletoniella antarctica</name>
    <dbReference type="NCBI Taxonomy" id="268115"/>
    <lineage>
        <taxon>Bacteria</taxon>
        <taxon>Bacillati</taxon>
        <taxon>Cyanobacteriota</taxon>
        <taxon>Cyanophyceae</taxon>
        <taxon>Oculatellales</taxon>
        <taxon>Oculatellaceae</taxon>
        <taxon>Shackletoniella</taxon>
    </lineage>
</organism>
<evidence type="ECO:0000313" key="4">
    <source>
        <dbReference type="EMBL" id="PZO36588.1"/>
    </source>
</evidence>
<gene>
    <name evidence="4" type="ORF">DCF17_17010</name>
</gene>
<dbReference type="InterPro" id="IPR016164">
    <property type="entry name" value="FAD-linked_Oxase-like_C"/>
</dbReference>
<reference evidence="5" key="1">
    <citation type="submission" date="2018-04" db="EMBL/GenBank/DDBJ databases">
        <authorList>
            <person name="Cornet L."/>
        </authorList>
    </citation>
    <scope>NUCLEOTIDE SEQUENCE [LARGE SCALE GENOMIC DNA]</scope>
</reference>
<evidence type="ECO:0000256" key="2">
    <source>
        <dbReference type="ARBA" id="ARBA00022827"/>
    </source>
</evidence>
<dbReference type="GO" id="GO:0071949">
    <property type="term" value="F:FAD binding"/>
    <property type="evidence" value="ECO:0007669"/>
    <property type="project" value="InterPro"/>
</dbReference>
<dbReference type="InterPro" id="IPR016169">
    <property type="entry name" value="FAD-bd_PCMH_sub2"/>
</dbReference>
<accession>A0A2W4XZC7</accession>
<dbReference type="Proteomes" id="UP000249081">
    <property type="component" value="Unassembled WGS sequence"/>
</dbReference>
<dbReference type="InterPro" id="IPR036318">
    <property type="entry name" value="FAD-bd_PCMH-like_sf"/>
</dbReference>
<dbReference type="Pfam" id="PF01565">
    <property type="entry name" value="FAD_binding_4"/>
    <property type="match status" value="1"/>
</dbReference>
<evidence type="ECO:0000256" key="1">
    <source>
        <dbReference type="ARBA" id="ARBA00022630"/>
    </source>
</evidence>
<dbReference type="Gene3D" id="3.30.465.10">
    <property type="match status" value="1"/>
</dbReference>
<dbReference type="InterPro" id="IPR006094">
    <property type="entry name" value="Oxid_FAD_bind_N"/>
</dbReference>
<dbReference type="PANTHER" id="PTHR11748">
    <property type="entry name" value="D-LACTATE DEHYDROGENASE"/>
    <property type="match status" value="1"/>
</dbReference>